<protein>
    <submittedName>
        <fullName evidence="2">Uncharacterized protein</fullName>
    </submittedName>
</protein>
<feature type="region of interest" description="Disordered" evidence="1">
    <location>
        <begin position="60"/>
        <end position="88"/>
    </location>
</feature>
<organism evidence="2 3">
    <name type="scientific">Chrysemys picta bellii</name>
    <name type="common">Western painted turtle</name>
    <name type="synonym">Emys bellii</name>
    <dbReference type="NCBI Taxonomy" id="8478"/>
    <lineage>
        <taxon>Eukaryota</taxon>
        <taxon>Metazoa</taxon>
        <taxon>Chordata</taxon>
        <taxon>Craniata</taxon>
        <taxon>Vertebrata</taxon>
        <taxon>Euteleostomi</taxon>
        <taxon>Archelosauria</taxon>
        <taxon>Testudinata</taxon>
        <taxon>Testudines</taxon>
        <taxon>Cryptodira</taxon>
        <taxon>Durocryptodira</taxon>
        <taxon>Testudinoidea</taxon>
        <taxon>Emydidae</taxon>
        <taxon>Chrysemys</taxon>
    </lineage>
</organism>
<reference evidence="2" key="2">
    <citation type="submission" date="2025-09" db="UniProtKB">
        <authorList>
            <consortium name="Ensembl"/>
        </authorList>
    </citation>
    <scope>IDENTIFICATION</scope>
</reference>
<feature type="compositionally biased region" description="Basic and acidic residues" evidence="1">
    <location>
        <begin position="75"/>
        <end position="88"/>
    </location>
</feature>
<name>A0A8C3FII0_CHRPI</name>
<dbReference type="Proteomes" id="UP000694380">
    <property type="component" value="Unplaced"/>
</dbReference>
<dbReference type="AlphaFoldDB" id="A0A8C3FII0"/>
<keyword evidence="3" id="KW-1185">Reference proteome</keyword>
<evidence type="ECO:0000256" key="1">
    <source>
        <dbReference type="SAM" id="MobiDB-lite"/>
    </source>
</evidence>
<sequence length="88" mass="9530">YGKLDPWVLFPVPRGEWGLVVRAGGGWESGPLGSLPSSATDFLKDLGGVAFPLHASVSLREEGASPSREWTPAQPEDKDQRRGRGEEK</sequence>
<proteinExistence type="predicted"/>
<reference evidence="2" key="1">
    <citation type="submission" date="2025-08" db="UniProtKB">
        <authorList>
            <consortium name="Ensembl"/>
        </authorList>
    </citation>
    <scope>IDENTIFICATION</scope>
</reference>
<evidence type="ECO:0000313" key="3">
    <source>
        <dbReference type="Proteomes" id="UP000694380"/>
    </source>
</evidence>
<dbReference type="Ensembl" id="ENSCPBT00000010766.1">
    <property type="protein sequence ID" value="ENSCPBP00000008973.1"/>
    <property type="gene ID" value="ENSCPBG00000006947.1"/>
</dbReference>
<evidence type="ECO:0000313" key="2">
    <source>
        <dbReference type="Ensembl" id="ENSCPBP00000008973.1"/>
    </source>
</evidence>
<accession>A0A8C3FII0</accession>